<dbReference type="EMBL" id="AWSA01000004">
    <property type="protein sequence ID" value="EWT03129.1"/>
    <property type="molecule type" value="Genomic_DNA"/>
</dbReference>
<accession>W9GGY5</accession>
<comment type="caution">
    <text evidence="2">The sequence shown here is derived from an EMBL/GenBank/DDBJ whole genome shotgun (WGS) entry which is preliminary data.</text>
</comment>
<protein>
    <recommendedName>
        <fullName evidence="1">DUF402 domain-containing protein</fullName>
    </recommendedName>
</protein>
<evidence type="ECO:0000259" key="1">
    <source>
        <dbReference type="Pfam" id="PF04167"/>
    </source>
</evidence>
<keyword evidence="3" id="KW-1185">Reference proteome</keyword>
<dbReference type="SUPFAM" id="SSF159234">
    <property type="entry name" value="FomD-like"/>
    <property type="match status" value="1"/>
</dbReference>
<reference evidence="2 3" key="1">
    <citation type="submission" date="2013-08" db="EMBL/GenBank/DDBJ databases">
        <title>Intrasporangium oryzae NRRL B-24470.</title>
        <authorList>
            <person name="Liu H."/>
            <person name="Wang G."/>
        </authorList>
    </citation>
    <scope>NUCLEOTIDE SEQUENCE [LARGE SCALE GENOMIC DNA]</scope>
    <source>
        <strain evidence="2 3">NRRL B-24470</strain>
    </source>
</reference>
<proteinExistence type="predicted"/>
<dbReference type="RefSeq" id="WP_051509940.1">
    <property type="nucleotide sequence ID" value="NZ_AWSA01000004.1"/>
</dbReference>
<dbReference type="PATRIC" id="fig|1386089.3.peg.499"/>
<evidence type="ECO:0000313" key="3">
    <source>
        <dbReference type="Proteomes" id="UP000019489"/>
    </source>
</evidence>
<dbReference type="Pfam" id="PF04167">
    <property type="entry name" value="DUF402"/>
    <property type="match status" value="1"/>
</dbReference>
<dbReference type="eggNOG" id="COG3557">
    <property type="taxonomic scope" value="Bacteria"/>
</dbReference>
<dbReference type="InterPro" id="IPR007295">
    <property type="entry name" value="DUF402"/>
</dbReference>
<evidence type="ECO:0000313" key="2">
    <source>
        <dbReference type="EMBL" id="EWT03129.1"/>
    </source>
</evidence>
<dbReference type="Gene3D" id="2.40.380.10">
    <property type="entry name" value="FomD-like"/>
    <property type="match status" value="1"/>
</dbReference>
<organism evidence="2 3">
    <name type="scientific">Intrasporangium oryzae NRRL B-24470</name>
    <dbReference type="NCBI Taxonomy" id="1386089"/>
    <lineage>
        <taxon>Bacteria</taxon>
        <taxon>Bacillati</taxon>
        <taxon>Actinomycetota</taxon>
        <taxon>Actinomycetes</taxon>
        <taxon>Micrococcales</taxon>
        <taxon>Intrasporangiaceae</taxon>
        <taxon>Intrasporangium</taxon>
    </lineage>
</organism>
<name>W9GGY5_9MICO</name>
<dbReference type="Proteomes" id="UP000019489">
    <property type="component" value="Unassembled WGS sequence"/>
</dbReference>
<dbReference type="STRING" id="1386089.N865_01525"/>
<sequence length="185" mass="20509">MTSKAAPRPGDAVHGRFSKWGGGRHWEWTARYLRADEHGHWFFAPAGTVCSRPGVCFVAEDPWVSLVPRDAGWVAGFYPRSKPISLYVDMATPATWRQLAPAVWEVTMVDLDLDVVLRREGHLFVDDEDEFAVHQVDLDYPPEIIELARRTSDVVYDAIASGVEPFATVGFDVLDAAVAGGPAER</sequence>
<gene>
    <name evidence="2" type="ORF">N865_01525</name>
</gene>
<dbReference type="InterPro" id="IPR035930">
    <property type="entry name" value="FomD-like_sf"/>
</dbReference>
<dbReference type="AlphaFoldDB" id="W9GGY5"/>
<feature type="domain" description="DUF402" evidence="1">
    <location>
        <begin position="23"/>
        <end position="162"/>
    </location>
</feature>